<dbReference type="InterPro" id="IPR056599">
    <property type="entry name" value="AAA_lid_fung"/>
</dbReference>
<reference evidence="3" key="1">
    <citation type="submission" date="2023-01" db="EMBL/GenBank/DDBJ databases">
        <title>Colletotrichum chrysophilum M932 genome sequence.</title>
        <authorList>
            <person name="Baroncelli R."/>
        </authorList>
    </citation>
    <scope>NUCLEOTIDE SEQUENCE</scope>
    <source>
        <strain evidence="3">M932</strain>
    </source>
</reference>
<feature type="domain" description="AAA+ ATPase lid" evidence="2">
    <location>
        <begin position="659"/>
        <end position="774"/>
    </location>
</feature>
<accession>A0AAD9ATN2</accession>
<evidence type="ECO:0000259" key="1">
    <source>
        <dbReference type="Pfam" id="PF22942"/>
    </source>
</evidence>
<dbReference type="EMBL" id="JAQOWY010000094">
    <property type="protein sequence ID" value="KAK1851554.1"/>
    <property type="molecule type" value="Genomic_DNA"/>
</dbReference>
<gene>
    <name evidence="3" type="ORF">CCHR01_05840</name>
</gene>
<evidence type="ECO:0000313" key="4">
    <source>
        <dbReference type="Proteomes" id="UP001243330"/>
    </source>
</evidence>
<sequence>MQATGCEDDKSVLSEDTEYHIKQRLRYVARNWSNTKANTLPSIPSAAMSRTNPDKLNMKALQDHLSMMEWISGLLQEVPSESSSVVSDDEEERCKYIPQLYEATRRQWSTPAPPPNSETALPHHSDHAISFTMEEFVSFQSWSGWHGAESGIPSATSNRQLRYGGFKYFPPQIQINSLAVRRILSDVADSRIQVGATKGSVMLFRPYKVLVYLDNRIRRRFVELSELCTDAAERRWFSDTTQAEPEPSTEDGRIDLNEVYGNLEAENLEAENLHTECSSCCSSMSSGSLKLKSLFWPKNWKRHTHEELKEARSDLSTLVEFMDAYIFPLRRALDNMDEVRICFNELWHVYAPGSLVYVRDPGVPQKLWRVIQGTGGDFSPARPITTDSKLSHLKLGGMASGYKVPPFTLDCYYIDFDGTFFVRVLKTFQIEQFKDLISIESLPILPLNLADLKGFVNIEQTRQMVEDFLSYTVPSYCYFNGYSLAQDPEGNVLRLPKATTIGSVGVVSEGIESPVVVDFDRCLQAMPEWKPCRFAQELSAPYKEHALSNPAFDDDRMWDLRMAEDVLDFKSQGQTVEWRSRSPPTGDETLLLPNRVFAFVLRTRKWACLPIVADTTETQVFLRDMECCEGILFLTTSRVGTFDEAFKSRMSLALYYPAFNQSQTEKIWIGQMERIEELSVKTAPDDASRHVKFFTDDIIVLSREIWFLQHSQPSFQPVWNGRQIRNAFQTAVALAESQQRRERKSGPIYVMKEHFTKVADVSNQFNAYLYTVKHGRTDEILSLRNQYRADQFDRSSQTSWGGLGFAPQQQYSQFQQQQQGLGGWGNLQNPNVMGGGGQAGMTMGAQGLGNNNFQAQTGFGNPLQPGFGGLGNSGMNSYTIGGQGVSNPAMGNQGMGTQGVSNQAMGTQGVGNQSMGSGMQAGSINLQGMSGQNIPRQMMGLQQ</sequence>
<dbReference type="PANTHER" id="PTHR46411">
    <property type="entry name" value="FAMILY ATPASE, PUTATIVE-RELATED"/>
    <property type="match status" value="1"/>
</dbReference>
<comment type="caution">
    <text evidence="3">The sequence shown here is derived from an EMBL/GenBank/DDBJ whole genome shotgun (WGS) entry which is preliminary data.</text>
</comment>
<dbReference type="Proteomes" id="UP001243330">
    <property type="component" value="Unassembled WGS sequence"/>
</dbReference>
<feature type="domain" description="DUF7025" evidence="1">
    <location>
        <begin position="336"/>
        <end position="450"/>
    </location>
</feature>
<dbReference type="AlphaFoldDB" id="A0AAD9ATN2"/>
<evidence type="ECO:0000313" key="3">
    <source>
        <dbReference type="EMBL" id="KAK1851554.1"/>
    </source>
</evidence>
<dbReference type="Pfam" id="PF22942">
    <property type="entry name" value="DUF7025"/>
    <property type="match status" value="1"/>
</dbReference>
<dbReference type="PANTHER" id="PTHR46411:SF2">
    <property type="entry name" value="AAA+ ATPASE DOMAIN-CONTAINING PROTEIN"/>
    <property type="match status" value="1"/>
</dbReference>
<dbReference type="SUPFAM" id="SSF52540">
    <property type="entry name" value="P-loop containing nucleoside triphosphate hydrolases"/>
    <property type="match status" value="1"/>
</dbReference>
<dbReference type="InterPro" id="IPR027417">
    <property type="entry name" value="P-loop_NTPase"/>
</dbReference>
<name>A0AAD9ATN2_9PEZI</name>
<dbReference type="Pfam" id="PF23232">
    <property type="entry name" value="AAA_lid_13"/>
    <property type="match status" value="1"/>
</dbReference>
<organism evidence="3 4">
    <name type="scientific">Colletotrichum chrysophilum</name>
    <dbReference type="NCBI Taxonomy" id="1836956"/>
    <lineage>
        <taxon>Eukaryota</taxon>
        <taxon>Fungi</taxon>
        <taxon>Dikarya</taxon>
        <taxon>Ascomycota</taxon>
        <taxon>Pezizomycotina</taxon>
        <taxon>Sordariomycetes</taxon>
        <taxon>Hypocreomycetidae</taxon>
        <taxon>Glomerellales</taxon>
        <taxon>Glomerellaceae</taxon>
        <taxon>Colletotrichum</taxon>
        <taxon>Colletotrichum gloeosporioides species complex</taxon>
    </lineage>
</organism>
<evidence type="ECO:0000259" key="2">
    <source>
        <dbReference type="Pfam" id="PF23232"/>
    </source>
</evidence>
<dbReference type="InterPro" id="IPR054289">
    <property type="entry name" value="DUF7025"/>
</dbReference>
<keyword evidence="4" id="KW-1185">Reference proteome</keyword>
<protein>
    <submittedName>
        <fullName evidence="3">AAA family ATPase</fullName>
    </submittedName>
</protein>
<proteinExistence type="predicted"/>